<name>A0A1H6UHP6_9BACT</name>
<reference evidence="2" key="1">
    <citation type="submission" date="2016-10" db="EMBL/GenBank/DDBJ databases">
        <authorList>
            <person name="Varghese N."/>
            <person name="Submissions S."/>
        </authorList>
    </citation>
    <scope>NUCLEOTIDE SEQUENCE [LARGE SCALE GENOMIC DNA]</scope>
    <source>
        <strain evidence="2">IBRC-M 10761</strain>
    </source>
</reference>
<dbReference type="EMBL" id="FNZH01000001">
    <property type="protein sequence ID" value="SEI87302.1"/>
    <property type="molecule type" value="Genomic_DNA"/>
</dbReference>
<organism evidence="1 2">
    <name type="scientific">Cyclobacterium xiamenense</name>
    <dbReference type="NCBI Taxonomy" id="1297121"/>
    <lineage>
        <taxon>Bacteria</taxon>
        <taxon>Pseudomonadati</taxon>
        <taxon>Bacteroidota</taxon>
        <taxon>Cytophagia</taxon>
        <taxon>Cytophagales</taxon>
        <taxon>Cyclobacteriaceae</taxon>
        <taxon>Cyclobacterium</taxon>
    </lineage>
</organism>
<evidence type="ECO:0000313" key="2">
    <source>
        <dbReference type="Proteomes" id="UP000199403"/>
    </source>
</evidence>
<dbReference type="Proteomes" id="UP000199403">
    <property type="component" value="Unassembled WGS sequence"/>
</dbReference>
<gene>
    <name evidence="1" type="ORF">SAMN05192553_101637</name>
</gene>
<protein>
    <submittedName>
        <fullName evidence="1">Uncharacterized protein</fullName>
    </submittedName>
</protein>
<dbReference type="AlphaFoldDB" id="A0A1H6UHP6"/>
<proteinExistence type="predicted"/>
<keyword evidence="2" id="KW-1185">Reference proteome</keyword>
<evidence type="ECO:0000313" key="1">
    <source>
        <dbReference type="EMBL" id="SEI87302.1"/>
    </source>
</evidence>
<accession>A0A1H6UHP6</accession>
<sequence length="85" mass="9131">MTTGFPQLFVSFGDKHGNENTTRLAVLLCGKHLGRNLGYGFGTCIRGRFGGLWAGEQRLERCAGRQIFVHPTISSGFSAGIALSS</sequence>
<dbReference type="STRING" id="1416801.SAMN05192553_101637"/>